<protein>
    <submittedName>
        <fullName evidence="3">Hypp4850 protein</fullName>
    </submittedName>
</protein>
<evidence type="ECO:0000256" key="1">
    <source>
        <dbReference type="SAM" id="Phobius"/>
    </source>
</evidence>
<dbReference type="AlphaFoldDB" id="A0A8K0AEH5"/>
<evidence type="ECO:0000256" key="2">
    <source>
        <dbReference type="SAM" id="SignalP"/>
    </source>
</evidence>
<keyword evidence="1" id="KW-0812">Transmembrane</keyword>
<evidence type="ECO:0000313" key="4">
    <source>
        <dbReference type="Proteomes" id="UP000838412"/>
    </source>
</evidence>
<dbReference type="EMBL" id="OV696693">
    <property type="protein sequence ID" value="CAH1272442.1"/>
    <property type="molecule type" value="Genomic_DNA"/>
</dbReference>
<keyword evidence="1" id="KW-0472">Membrane</keyword>
<keyword evidence="4" id="KW-1185">Reference proteome</keyword>
<gene>
    <name evidence="3" type="primary">Hypp4850</name>
    <name evidence="3" type="ORF">BLAG_LOCUS24082</name>
</gene>
<feature type="chain" id="PRO_5035460891" evidence="2">
    <location>
        <begin position="21"/>
        <end position="134"/>
    </location>
</feature>
<proteinExistence type="predicted"/>
<organism evidence="3 4">
    <name type="scientific">Branchiostoma lanceolatum</name>
    <name type="common">Common lancelet</name>
    <name type="synonym">Amphioxus lanceolatum</name>
    <dbReference type="NCBI Taxonomy" id="7740"/>
    <lineage>
        <taxon>Eukaryota</taxon>
        <taxon>Metazoa</taxon>
        <taxon>Chordata</taxon>
        <taxon>Cephalochordata</taxon>
        <taxon>Leptocardii</taxon>
        <taxon>Amphioxiformes</taxon>
        <taxon>Branchiostomatidae</taxon>
        <taxon>Branchiostoma</taxon>
    </lineage>
</organism>
<dbReference type="Proteomes" id="UP000838412">
    <property type="component" value="Chromosome 8"/>
</dbReference>
<keyword evidence="1" id="KW-1133">Transmembrane helix</keyword>
<keyword evidence="2" id="KW-0732">Signal</keyword>
<feature type="signal peptide" evidence="2">
    <location>
        <begin position="1"/>
        <end position="20"/>
    </location>
</feature>
<sequence>MAAYGLLVASLFTEASRVLADDLCEWDDNYKTCYGDFAYCCGLHEFECCDDGYYVYSAWWFWLIWVFLIIFIMACSYIVRRRCLATHTGTVIIQRTTAPPPTVYGATYGTQPHQYNATAPPLYQNQSDKQTLLH</sequence>
<name>A0A8K0AEH5_BRALA</name>
<evidence type="ECO:0000313" key="3">
    <source>
        <dbReference type="EMBL" id="CAH1272442.1"/>
    </source>
</evidence>
<dbReference type="OrthoDB" id="10373861at2759"/>
<accession>A0A8K0AEH5</accession>
<reference evidence="3" key="1">
    <citation type="submission" date="2022-01" db="EMBL/GenBank/DDBJ databases">
        <authorList>
            <person name="Braso-Vives M."/>
        </authorList>
    </citation>
    <scope>NUCLEOTIDE SEQUENCE</scope>
</reference>
<feature type="transmembrane region" description="Helical" evidence="1">
    <location>
        <begin position="59"/>
        <end position="79"/>
    </location>
</feature>